<dbReference type="InterPro" id="IPR036388">
    <property type="entry name" value="WH-like_DNA-bd_sf"/>
</dbReference>
<proteinExistence type="predicted"/>
<dbReference type="Gene3D" id="6.10.250.690">
    <property type="match status" value="1"/>
</dbReference>
<keyword evidence="5" id="KW-0804">Transcription</keyword>
<dbReference type="InterPro" id="IPR016032">
    <property type="entry name" value="Sig_transdc_resp-reg_C-effctor"/>
</dbReference>
<dbReference type="Pfam" id="PF00486">
    <property type="entry name" value="Trans_reg_C"/>
    <property type="match status" value="1"/>
</dbReference>
<dbReference type="SMART" id="SM00448">
    <property type="entry name" value="REC"/>
    <property type="match status" value="1"/>
</dbReference>
<evidence type="ECO:0000259" key="8">
    <source>
        <dbReference type="PROSITE" id="PS50110"/>
    </source>
</evidence>
<dbReference type="InterPro" id="IPR011006">
    <property type="entry name" value="CheY-like_superfamily"/>
</dbReference>
<dbReference type="PANTHER" id="PTHR48111">
    <property type="entry name" value="REGULATOR OF RPOS"/>
    <property type="match status" value="1"/>
</dbReference>
<dbReference type="Gene3D" id="3.40.50.2300">
    <property type="match status" value="1"/>
</dbReference>
<dbReference type="PATRIC" id="fig|1097667.3.peg.579"/>
<feature type="modified residue" description="4-aspartylphosphate" evidence="6">
    <location>
        <position position="55"/>
    </location>
</feature>
<dbReference type="GO" id="GO:0000976">
    <property type="term" value="F:transcription cis-regulatory region binding"/>
    <property type="evidence" value="ECO:0007669"/>
    <property type="project" value="TreeGrafter"/>
</dbReference>
<name>H0E1C0_9ACTN</name>
<protein>
    <submittedName>
        <fullName evidence="10">Putative two-component system response regulator</fullName>
    </submittedName>
</protein>
<feature type="domain" description="Response regulatory" evidence="8">
    <location>
        <begin position="6"/>
        <end position="120"/>
    </location>
</feature>
<dbReference type="PANTHER" id="PTHR48111:SF22">
    <property type="entry name" value="REGULATOR OF RPOS"/>
    <property type="match status" value="1"/>
</dbReference>
<dbReference type="GO" id="GO:0005829">
    <property type="term" value="C:cytosol"/>
    <property type="evidence" value="ECO:0007669"/>
    <property type="project" value="TreeGrafter"/>
</dbReference>
<feature type="DNA-binding region" description="OmpR/PhoB-type" evidence="7">
    <location>
        <begin position="129"/>
        <end position="229"/>
    </location>
</feature>
<dbReference type="RefSeq" id="WP_007570674.1">
    <property type="nucleotide sequence ID" value="NZ_AGUD01000019.1"/>
</dbReference>
<dbReference type="SMART" id="SM00862">
    <property type="entry name" value="Trans_reg_C"/>
    <property type="match status" value="1"/>
</dbReference>
<gene>
    <name evidence="10" type="ORF">PAI11_05820</name>
</gene>
<dbReference type="CDD" id="cd00383">
    <property type="entry name" value="trans_reg_C"/>
    <property type="match status" value="1"/>
</dbReference>
<dbReference type="OrthoDB" id="5242569at2"/>
<dbReference type="InterPro" id="IPR039420">
    <property type="entry name" value="WalR-like"/>
</dbReference>
<evidence type="ECO:0000256" key="6">
    <source>
        <dbReference type="PROSITE-ProRule" id="PRU00169"/>
    </source>
</evidence>
<evidence type="ECO:0000256" key="5">
    <source>
        <dbReference type="ARBA" id="ARBA00023163"/>
    </source>
</evidence>
<evidence type="ECO:0000256" key="2">
    <source>
        <dbReference type="ARBA" id="ARBA00023012"/>
    </source>
</evidence>
<comment type="caution">
    <text evidence="10">The sequence shown here is derived from an EMBL/GenBank/DDBJ whole genome shotgun (WGS) entry which is preliminary data.</text>
</comment>
<evidence type="ECO:0000259" key="9">
    <source>
        <dbReference type="PROSITE" id="PS51755"/>
    </source>
</evidence>
<reference evidence="10 11" key="1">
    <citation type="journal article" date="2013" name="Biodegradation">
        <title>Quantitative proteomic analysis of ibuprofen-degrading Patulibacter sp. strain I11.</title>
        <authorList>
            <person name="Almeida B."/>
            <person name="Kjeldal H."/>
            <person name="Lolas I."/>
            <person name="Knudsen A.D."/>
            <person name="Carvalho G."/>
            <person name="Nielsen K.L."/>
            <person name="Barreto Crespo M.T."/>
            <person name="Stensballe A."/>
            <person name="Nielsen J.L."/>
        </authorList>
    </citation>
    <scope>NUCLEOTIDE SEQUENCE [LARGE SCALE GENOMIC DNA]</scope>
    <source>
        <strain evidence="10 11">I11</strain>
    </source>
</reference>
<dbReference type="InterPro" id="IPR001867">
    <property type="entry name" value="OmpR/PhoB-type_DNA-bd"/>
</dbReference>
<evidence type="ECO:0000313" key="11">
    <source>
        <dbReference type="Proteomes" id="UP000005143"/>
    </source>
</evidence>
<dbReference type="GO" id="GO:0032993">
    <property type="term" value="C:protein-DNA complex"/>
    <property type="evidence" value="ECO:0007669"/>
    <property type="project" value="TreeGrafter"/>
</dbReference>
<dbReference type="PROSITE" id="PS51755">
    <property type="entry name" value="OMPR_PHOB"/>
    <property type="match status" value="1"/>
</dbReference>
<evidence type="ECO:0000256" key="4">
    <source>
        <dbReference type="ARBA" id="ARBA00023125"/>
    </source>
</evidence>
<keyword evidence="2" id="KW-0902">Two-component regulatory system</keyword>
<dbReference type="EMBL" id="AGUD01000019">
    <property type="protein sequence ID" value="EHN12559.1"/>
    <property type="molecule type" value="Genomic_DNA"/>
</dbReference>
<dbReference type="Gene3D" id="1.10.10.10">
    <property type="entry name" value="Winged helix-like DNA-binding domain superfamily/Winged helix DNA-binding domain"/>
    <property type="match status" value="1"/>
</dbReference>
<evidence type="ECO:0000256" key="7">
    <source>
        <dbReference type="PROSITE-ProRule" id="PRU01091"/>
    </source>
</evidence>
<dbReference type="SUPFAM" id="SSF52172">
    <property type="entry name" value="CheY-like"/>
    <property type="match status" value="1"/>
</dbReference>
<keyword evidence="11" id="KW-1185">Reference proteome</keyword>
<dbReference type="PROSITE" id="PS50110">
    <property type="entry name" value="RESPONSE_REGULATORY"/>
    <property type="match status" value="1"/>
</dbReference>
<evidence type="ECO:0000256" key="1">
    <source>
        <dbReference type="ARBA" id="ARBA00022553"/>
    </source>
</evidence>
<dbReference type="CDD" id="cd17624">
    <property type="entry name" value="REC_OmpR_PmrA-like"/>
    <property type="match status" value="1"/>
</dbReference>
<dbReference type="AlphaFoldDB" id="H0E1C0"/>
<dbReference type="SUPFAM" id="SSF46894">
    <property type="entry name" value="C-terminal effector domain of the bipartite response regulators"/>
    <property type="match status" value="1"/>
</dbReference>
<keyword evidence="3" id="KW-0805">Transcription regulation</keyword>
<dbReference type="GO" id="GO:0000156">
    <property type="term" value="F:phosphorelay response regulator activity"/>
    <property type="evidence" value="ECO:0007669"/>
    <property type="project" value="TreeGrafter"/>
</dbReference>
<dbReference type="Pfam" id="PF00072">
    <property type="entry name" value="Response_reg"/>
    <property type="match status" value="1"/>
</dbReference>
<dbReference type="Proteomes" id="UP000005143">
    <property type="component" value="Unassembled WGS sequence"/>
</dbReference>
<evidence type="ECO:0000313" key="10">
    <source>
        <dbReference type="EMBL" id="EHN12559.1"/>
    </source>
</evidence>
<feature type="domain" description="OmpR/PhoB-type" evidence="9">
    <location>
        <begin position="129"/>
        <end position="229"/>
    </location>
</feature>
<sequence>MGTTADVLVVDDEPALLAAIGRALESDGYRVRLVASAEEAIDQLAAALPDAMVLDVLLPRLSGLDLCRQLRARGQRLPILMLTARDAVPHRVAGLDAGADDYLVKPFDVEELLARLRALMRRIAPEAEHGQLRVGPLVLDLGQRRVRWADGDDIDLTHTESALLAVLMRNAGHVVSRSALFEHAWGYDYGPEGGTLSVYVGYVRRKLAACGADPQLLRNVRGLGYSLDRP</sequence>
<keyword evidence="1 6" id="KW-0597">Phosphoprotein</keyword>
<keyword evidence="4 7" id="KW-0238">DNA-binding</keyword>
<organism evidence="10 11">
    <name type="scientific">Patulibacter medicamentivorans</name>
    <dbReference type="NCBI Taxonomy" id="1097667"/>
    <lineage>
        <taxon>Bacteria</taxon>
        <taxon>Bacillati</taxon>
        <taxon>Actinomycetota</taxon>
        <taxon>Thermoleophilia</taxon>
        <taxon>Solirubrobacterales</taxon>
        <taxon>Patulibacteraceae</taxon>
        <taxon>Patulibacter</taxon>
    </lineage>
</organism>
<accession>H0E1C0</accession>
<dbReference type="GO" id="GO:0006355">
    <property type="term" value="P:regulation of DNA-templated transcription"/>
    <property type="evidence" value="ECO:0007669"/>
    <property type="project" value="InterPro"/>
</dbReference>
<dbReference type="InterPro" id="IPR001789">
    <property type="entry name" value="Sig_transdc_resp-reg_receiver"/>
</dbReference>
<evidence type="ECO:0000256" key="3">
    <source>
        <dbReference type="ARBA" id="ARBA00023015"/>
    </source>
</evidence>